<evidence type="ECO:0000313" key="2">
    <source>
        <dbReference type="Proteomes" id="UP000887013"/>
    </source>
</evidence>
<dbReference type="Proteomes" id="UP000887013">
    <property type="component" value="Unassembled WGS sequence"/>
</dbReference>
<dbReference type="EMBL" id="BMAW01069932">
    <property type="protein sequence ID" value="GFT71125.1"/>
    <property type="molecule type" value="Genomic_DNA"/>
</dbReference>
<keyword evidence="2" id="KW-1185">Reference proteome</keyword>
<organism evidence="1 2">
    <name type="scientific">Nephila pilipes</name>
    <name type="common">Giant wood spider</name>
    <name type="synonym">Nephila maculata</name>
    <dbReference type="NCBI Taxonomy" id="299642"/>
    <lineage>
        <taxon>Eukaryota</taxon>
        <taxon>Metazoa</taxon>
        <taxon>Ecdysozoa</taxon>
        <taxon>Arthropoda</taxon>
        <taxon>Chelicerata</taxon>
        <taxon>Arachnida</taxon>
        <taxon>Araneae</taxon>
        <taxon>Araneomorphae</taxon>
        <taxon>Entelegynae</taxon>
        <taxon>Araneoidea</taxon>
        <taxon>Nephilidae</taxon>
        <taxon>Nephila</taxon>
    </lineage>
</organism>
<accession>A0A8X6PKG0</accession>
<gene>
    <name evidence="1" type="ORF">NPIL_99671</name>
</gene>
<reference evidence="1" key="1">
    <citation type="submission" date="2020-08" db="EMBL/GenBank/DDBJ databases">
        <title>Multicomponent nature underlies the extraordinary mechanical properties of spider dragline silk.</title>
        <authorList>
            <person name="Kono N."/>
            <person name="Nakamura H."/>
            <person name="Mori M."/>
            <person name="Yoshida Y."/>
            <person name="Ohtoshi R."/>
            <person name="Malay A.D."/>
            <person name="Moran D.A.P."/>
            <person name="Tomita M."/>
            <person name="Numata K."/>
            <person name="Arakawa K."/>
        </authorList>
    </citation>
    <scope>NUCLEOTIDE SEQUENCE</scope>
</reference>
<sequence length="91" mass="10371">MYGHVVIVADCLVGLYLLPSRPNARMYFMFLPDVPPDLLNDVSGHIFEKVRQSLRSRCHSCVSESSFNKMENTSHPSISDCDFSDRSFGWI</sequence>
<evidence type="ECO:0000313" key="1">
    <source>
        <dbReference type="EMBL" id="GFT71125.1"/>
    </source>
</evidence>
<name>A0A8X6PKG0_NEPPI</name>
<protein>
    <submittedName>
        <fullName evidence="1">Uncharacterized protein</fullName>
    </submittedName>
</protein>
<comment type="caution">
    <text evidence="1">The sequence shown here is derived from an EMBL/GenBank/DDBJ whole genome shotgun (WGS) entry which is preliminary data.</text>
</comment>
<dbReference type="AlphaFoldDB" id="A0A8X6PKG0"/>
<proteinExistence type="predicted"/>